<comment type="caution">
    <text evidence="1">The sequence shown here is derived from an EMBL/GenBank/DDBJ whole genome shotgun (WGS) entry which is preliminary data.</text>
</comment>
<reference evidence="1 2" key="1">
    <citation type="submission" date="2017-07" db="EMBL/GenBank/DDBJ databases">
        <title>Flavobacterium cyanobacteriorum sp. nov., isolated from cyanobacterial aggregates in a eutrophic lake.</title>
        <authorList>
            <person name="Cai H."/>
        </authorList>
    </citation>
    <scope>NUCLEOTIDE SEQUENCE [LARGE SCALE GENOMIC DNA]</scope>
    <source>
        <strain evidence="1 2">TH021</strain>
    </source>
</reference>
<protein>
    <submittedName>
        <fullName evidence="1">Uncharacterized protein</fullName>
    </submittedName>
</protein>
<accession>A0A255Z9J8</accession>
<keyword evidence="2" id="KW-1185">Reference proteome</keyword>
<gene>
    <name evidence="1" type="ORF">CHU92_06590</name>
</gene>
<sequence>MLSLTIGYAQERSNDKPEAISFRQISPEKKFDNDSKKNVVTIYTLGGLKPSNHDVDQTFQKKFNVNYYDFGCLAPGNLDYYEKYNVLVFNYLKEKWNNEWEKDIKDNAIGFYNWKKTH</sequence>
<evidence type="ECO:0000313" key="1">
    <source>
        <dbReference type="EMBL" id="OYQ38129.1"/>
    </source>
</evidence>
<evidence type="ECO:0000313" key="2">
    <source>
        <dbReference type="Proteomes" id="UP000216605"/>
    </source>
</evidence>
<dbReference type="EMBL" id="NOXV01000235">
    <property type="protein sequence ID" value="OYQ38129.1"/>
    <property type="molecule type" value="Genomic_DNA"/>
</dbReference>
<dbReference type="AlphaFoldDB" id="A0A255Z9J8"/>
<dbReference type="Proteomes" id="UP000216605">
    <property type="component" value="Unassembled WGS sequence"/>
</dbReference>
<name>A0A255Z9J8_9FLAO</name>
<proteinExistence type="predicted"/>
<organism evidence="1 2">
    <name type="scientific">Flavobacterium cyanobacteriorum</name>
    <dbReference type="NCBI Taxonomy" id="2022802"/>
    <lineage>
        <taxon>Bacteria</taxon>
        <taxon>Pseudomonadati</taxon>
        <taxon>Bacteroidota</taxon>
        <taxon>Flavobacteriia</taxon>
        <taxon>Flavobacteriales</taxon>
        <taxon>Flavobacteriaceae</taxon>
        <taxon>Flavobacterium</taxon>
    </lineage>
</organism>